<feature type="chain" id="PRO_5043908028" description="Neuromedin U" evidence="1">
    <location>
        <begin position="25"/>
        <end position="287"/>
    </location>
</feature>
<dbReference type="RefSeq" id="WP_339555564.1">
    <property type="nucleotide sequence ID" value="NZ_CP159258.1"/>
</dbReference>
<name>A0AAU8E3Y9_9PSED</name>
<sequence>MRIPFPIPTFLCLISLVNTQGAIAQEQENDSANAVAQKLANPNTDLAKLTFKNEMYWFDGKLPGADKHGFGTLFQPSFPISLDDGYMIFARPAIPIIYEGPVHNSQTGSFQDEAGLGDMGFDLSFGHGSASGNIWSVGITGSLPTATKSELGNGQVSLGPELFVAKKTQTYIVGIFPSHQWDVAGWGETPVNRTSIEPLALVLPGNAWIYGTNPTMTYDWETDQWTIPINLTAAKTIIIGDTPWRFGVEVNYYTERSDAFGPRWMLGFNVTPVVKNVFADWLRKRAA</sequence>
<dbReference type="EMBL" id="CP159258">
    <property type="protein sequence ID" value="XCG74899.1"/>
    <property type="molecule type" value="Genomic_DNA"/>
</dbReference>
<dbReference type="AlphaFoldDB" id="A0AAU8E3Y9"/>
<proteinExistence type="predicted"/>
<keyword evidence="1" id="KW-0732">Signal</keyword>
<evidence type="ECO:0000256" key="1">
    <source>
        <dbReference type="SAM" id="SignalP"/>
    </source>
</evidence>
<evidence type="ECO:0000313" key="2">
    <source>
        <dbReference type="EMBL" id="XCG74899.1"/>
    </source>
</evidence>
<organism evidence="2">
    <name type="scientific">Pseudomonas sp. MYb327</name>
    <dbReference type="NCBI Taxonomy" id="2745230"/>
    <lineage>
        <taxon>Bacteria</taxon>
        <taxon>Pseudomonadati</taxon>
        <taxon>Pseudomonadota</taxon>
        <taxon>Gammaproteobacteria</taxon>
        <taxon>Pseudomonadales</taxon>
        <taxon>Pseudomonadaceae</taxon>
        <taxon>Pseudomonas</taxon>
    </lineage>
</organism>
<gene>
    <name evidence="2" type="ORF">ABVN21_02090</name>
</gene>
<accession>A0AAU8E3Y9</accession>
<protein>
    <recommendedName>
        <fullName evidence="3">Neuromedin U</fullName>
    </recommendedName>
</protein>
<evidence type="ECO:0008006" key="3">
    <source>
        <dbReference type="Google" id="ProtNLM"/>
    </source>
</evidence>
<reference evidence="2" key="1">
    <citation type="submission" date="2024-06" db="EMBL/GenBank/DDBJ databases">
        <title>The Caenorhabditis elegans bacterial microbiome influences microsporidia infection through nutrient limitation and inhibiting parasite invasion.</title>
        <authorList>
            <person name="Tamim El Jarkass H."/>
            <person name="Castelblanco S."/>
            <person name="Kaur M."/>
            <person name="Wan Y.C."/>
            <person name="Ellis A.E."/>
            <person name="Sheldon R.D."/>
            <person name="Lien E.C."/>
            <person name="Burton N.O."/>
            <person name="Wright G.D."/>
            <person name="Reinke A.W."/>
        </authorList>
    </citation>
    <scope>NUCLEOTIDE SEQUENCE</scope>
    <source>
        <strain evidence="2">MYb327</strain>
    </source>
</reference>
<feature type="signal peptide" evidence="1">
    <location>
        <begin position="1"/>
        <end position="24"/>
    </location>
</feature>